<dbReference type="Proteomes" id="UP001487740">
    <property type="component" value="Unassembled WGS sequence"/>
</dbReference>
<proteinExistence type="predicted"/>
<sequence length="80" mass="8791">MSLYQHPGRHTHLSLTSVPSLADVRHNSGLTWGEEKDNSCEQQGVTSPVPRPPGTPTDACALRHDLSPPSPVTRQRHMQT</sequence>
<evidence type="ECO:0000256" key="1">
    <source>
        <dbReference type="SAM" id="MobiDB-lite"/>
    </source>
</evidence>
<evidence type="ECO:0000313" key="3">
    <source>
        <dbReference type="Proteomes" id="UP001487740"/>
    </source>
</evidence>
<accession>A0AAW0V2U1</accession>
<comment type="caution">
    <text evidence="2">The sequence shown here is derived from an EMBL/GenBank/DDBJ whole genome shotgun (WGS) entry which is preliminary data.</text>
</comment>
<gene>
    <name evidence="2" type="ORF">O3P69_007161</name>
</gene>
<name>A0AAW0V2U1_SCYPA</name>
<evidence type="ECO:0000313" key="2">
    <source>
        <dbReference type="EMBL" id="KAK8406265.1"/>
    </source>
</evidence>
<keyword evidence="3" id="KW-1185">Reference proteome</keyword>
<feature type="region of interest" description="Disordered" evidence="1">
    <location>
        <begin position="26"/>
        <end position="80"/>
    </location>
</feature>
<organism evidence="2 3">
    <name type="scientific">Scylla paramamosain</name>
    <name type="common">Mud crab</name>
    <dbReference type="NCBI Taxonomy" id="85552"/>
    <lineage>
        <taxon>Eukaryota</taxon>
        <taxon>Metazoa</taxon>
        <taxon>Ecdysozoa</taxon>
        <taxon>Arthropoda</taxon>
        <taxon>Crustacea</taxon>
        <taxon>Multicrustacea</taxon>
        <taxon>Malacostraca</taxon>
        <taxon>Eumalacostraca</taxon>
        <taxon>Eucarida</taxon>
        <taxon>Decapoda</taxon>
        <taxon>Pleocyemata</taxon>
        <taxon>Brachyura</taxon>
        <taxon>Eubrachyura</taxon>
        <taxon>Portunoidea</taxon>
        <taxon>Portunidae</taxon>
        <taxon>Portuninae</taxon>
        <taxon>Scylla</taxon>
    </lineage>
</organism>
<dbReference type="AlphaFoldDB" id="A0AAW0V2U1"/>
<dbReference type="EMBL" id="JARAKH010000002">
    <property type="protein sequence ID" value="KAK8406265.1"/>
    <property type="molecule type" value="Genomic_DNA"/>
</dbReference>
<reference evidence="2 3" key="1">
    <citation type="submission" date="2023-03" db="EMBL/GenBank/DDBJ databases">
        <title>High-quality genome of Scylla paramamosain provides insights in environmental adaptation.</title>
        <authorList>
            <person name="Zhang L."/>
        </authorList>
    </citation>
    <scope>NUCLEOTIDE SEQUENCE [LARGE SCALE GENOMIC DNA]</scope>
    <source>
        <strain evidence="2">LZ_2023a</strain>
        <tissue evidence="2">Muscle</tissue>
    </source>
</reference>
<protein>
    <submittedName>
        <fullName evidence="2">Uncharacterized protein</fullName>
    </submittedName>
</protein>